<dbReference type="GO" id="GO:0005524">
    <property type="term" value="F:ATP binding"/>
    <property type="evidence" value="ECO:0007669"/>
    <property type="project" value="UniProtKB-KW"/>
</dbReference>
<evidence type="ECO:0000256" key="8">
    <source>
        <dbReference type="ARBA" id="ARBA00022991"/>
    </source>
</evidence>
<dbReference type="SMART" id="SM00065">
    <property type="entry name" value="GAF"/>
    <property type="match status" value="1"/>
</dbReference>
<dbReference type="Gene3D" id="3.30.450.40">
    <property type="match status" value="1"/>
</dbReference>
<dbReference type="InterPro" id="IPR035965">
    <property type="entry name" value="PAS-like_dom_sf"/>
</dbReference>
<feature type="domain" description="Phytochrome chromophore attachment site" evidence="10">
    <location>
        <begin position="159"/>
        <end position="317"/>
    </location>
</feature>
<dbReference type="InterPro" id="IPR001294">
    <property type="entry name" value="Phytochrome"/>
</dbReference>
<dbReference type="RefSeq" id="WP_377042880.1">
    <property type="nucleotide sequence ID" value="NZ_JBHLUN010000002.1"/>
</dbReference>
<accession>A0ABV6JRJ1</accession>
<dbReference type="SUPFAM" id="SSF55781">
    <property type="entry name" value="GAF domain-like"/>
    <property type="match status" value="2"/>
</dbReference>
<dbReference type="InterPro" id="IPR050351">
    <property type="entry name" value="BphY/WalK/GraS-like"/>
</dbReference>
<keyword evidence="13" id="KW-1185">Reference proteome</keyword>
<evidence type="ECO:0000256" key="7">
    <source>
        <dbReference type="ARBA" id="ARBA00022777"/>
    </source>
</evidence>
<evidence type="ECO:0000256" key="5">
    <source>
        <dbReference type="ARBA" id="ARBA00022606"/>
    </source>
</evidence>
<sequence>MTVAKDLPKTPPPAHEPPGVDLTNCDREPIHIPGSIQPHGLICALSEPELSILSVSANVAEWTGRPAAAFGGQPLDLLLTKEGASVIREALRHPDAAGGNPYTLRLRGRDAEAGWNGILHRHDGLALLEMEPRGEGALSYRACFDHVRALTQRLQASRSLTDACAATVAEVRRMTGHGFVMVYRFLADSSGQVIAEDRAENMPSYIGLHFPASDIPAQARALYLRNPIRNIPDGAYTPAPLVPAADPRTGRPIDLSQATLRSVSPIHVEYLANMGMRASMSASIIRDGKLWGLISCMDREPRYASYEVRQACELMAHALAWQIGVLAEVDAANYRLRLKTLQTTLALDMGSAADAHEALREHSPALLEAVDASGAVFCAAGAMTPVGRLPSPEHLSDLLTWVGSTMRGEIFHTDHLSAAYAGGAAMVGEASGLLAVPLSRSGNDMMVWFRPELPRTVQWGGDPNKAATPQGADGRIHPRKSFEAWAEQVRGRSRPWEAYEIAAAMEFRDVAVDAIVRRSAELERSNAAIRRMADQLETFVHVASHDLLEPARQVETLTDILQDMIPADLAAEDDMAEVVDGIRGVSGRLRQLIGDLADYSQVGRQAQPFEPVDLDEVLREAREMLARPIAEVGARIVPESLPMVVCDRRQIRHVFLNLLSNALKYRSPARPPVIRVFEGRGQAGLPAPEAPRGPDQAGERMVTVCIEDNGIGFDQAQSDTIFEPFRRLHGSGRYEGTGVGLAICRKVIERHGGTISASGREDQGSTFCFSLPVRDSYPSNS</sequence>
<evidence type="ECO:0000313" key="13">
    <source>
        <dbReference type="Proteomes" id="UP001589865"/>
    </source>
</evidence>
<evidence type="ECO:0000256" key="6">
    <source>
        <dbReference type="ARBA" id="ARBA00022679"/>
    </source>
</evidence>
<keyword evidence="6" id="KW-0808">Transferase</keyword>
<dbReference type="EMBL" id="JBHLUN010000002">
    <property type="protein sequence ID" value="MFC0407188.1"/>
    <property type="molecule type" value="Genomic_DNA"/>
</dbReference>
<comment type="catalytic activity">
    <reaction evidence="1">
        <text>ATP + protein L-histidine = ADP + protein N-phospho-L-histidine.</text>
        <dbReference type="EC" id="2.7.13.3"/>
    </reaction>
</comment>
<dbReference type="PANTHER" id="PTHR42878:SF15">
    <property type="entry name" value="BACTERIOPHYTOCHROME"/>
    <property type="match status" value="1"/>
</dbReference>
<dbReference type="InterPro" id="IPR013654">
    <property type="entry name" value="PAS_2"/>
</dbReference>
<dbReference type="EC" id="2.7.13.3" evidence="3"/>
<dbReference type="Gene3D" id="1.10.287.130">
    <property type="match status" value="1"/>
</dbReference>
<dbReference type="InterPro" id="IPR036097">
    <property type="entry name" value="HisK_dim/P_sf"/>
</dbReference>
<dbReference type="InterPro" id="IPR029016">
    <property type="entry name" value="GAF-like_dom_sf"/>
</dbReference>
<dbReference type="Pfam" id="PF00360">
    <property type="entry name" value="PHY"/>
    <property type="match status" value="1"/>
</dbReference>
<name>A0ABV6JRJ1_9PROT</name>
<keyword evidence="9" id="KW-0675">Receptor</keyword>
<dbReference type="Gene3D" id="3.30.450.270">
    <property type="match status" value="1"/>
</dbReference>
<evidence type="ECO:0000259" key="10">
    <source>
        <dbReference type="PROSITE" id="PS50046"/>
    </source>
</evidence>
<gene>
    <name evidence="12" type="ORF">ACFFGY_02940</name>
</gene>
<keyword evidence="12" id="KW-0547">Nucleotide-binding</keyword>
<comment type="similarity">
    <text evidence="2">In the N-terminal section; belongs to the phytochrome family.</text>
</comment>
<dbReference type="InterPro" id="IPR005467">
    <property type="entry name" value="His_kinase_dom"/>
</dbReference>
<dbReference type="PANTHER" id="PTHR42878">
    <property type="entry name" value="TWO-COMPONENT HISTIDINE KINASE"/>
    <property type="match status" value="1"/>
</dbReference>
<keyword evidence="4" id="KW-0600">Photoreceptor protein</keyword>
<feature type="domain" description="Histidine kinase" evidence="11">
    <location>
        <begin position="542"/>
        <end position="775"/>
    </location>
</feature>
<proteinExistence type="inferred from homology"/>
<dbReference type="PRINTS" id="PR01033">
    <property type="entry name" value="PHYTOCHROME"/>
</dbReference>
<evidence type="ECO:0000256" key="4">
    <source>
        <dbReference type="ARBA" id="ARBA00022543"/>
    </source>
</evidence>
<dbReference type="InterPro" id="IPR003594">
    <property type="entry name" value="HATPase_dom"/>
</dbReference>
<dbReference type="SUPFAM" id="SSF55785">
    <property type="entry name" value="PYP-like sensor domain (PAS domain)"/>
    <property type="match status" value="1"/>
</dbReference>
<dbReference type="SMART" id="SM00387">
    <property type="entry name" value="HATPase_c"/>
    <property type="match status" value="1"/>
</dbReference>
<evidence type="ECO:0000256" key="9">
    <source>
        <dbReference type="ARBA" id="ARBA00023170"/>
    </source>
</evidence>
<evidence type="ECO:0000256" key="3">
    <source>
        <dbReference type="ARBA" id="ARBA00012438"/>
    </source>
</evidence>
<protein>
    <recommendedName>
        <fullName evidence="3">histidine kinase</fullName>
        <ecNumber evidence="3">2.7.13.3</ecNumber>
    </recommendedName>
</protein>
<dbReference type="InterPro" id="IPR003018">
    <property type="entry name" value="GAF"/>
</dbReference>
<dbReference type="Pfam" id="PF02518">
    <property type="entry name" value="HATPase_c"/>
    <property type="match status" value="1"/>
</dbReference>
<dbReference type="Gene3D" id="3.30.450.20">
    <property type="entry name" value="PAS domain"/>
    <property type="match status" value="1"/>
</dbReference>
<keyword evidence="7" id="KW-0418">Kinase</keyword>
<keyword evidence="12" id="KW-0067">ATP-binding</keyword>
<reference evidence="12 13" key="1">
    <citation type="submission" date="2024-09" db="EMBL/GenBank/DDBJ databases">
        <authorList>
            <person name="Sun Q."/>
            <person name="Mori K."/>
        </authorList>
    </citation>
    <scope>NUCLEOTIDE SEQUENCE [LARGE SCALE GENOMIC DNA]</scope>
    <source>
        <strain evidence="12 13">TBRC 5777</strain>
    </source>
</reference>
<dbReference type="InterPro" id="IPR036890">
    <property type="entry name" value="HATPase_C_sf"/>
</dbReference>
<dbReference type="PROSITE" id="PS50109">
    <property type="entry name" value="HIS_KIN"/>
    <property type="match status" value="1"/>
</dbReference>
<keyword evidence="8" id="KW-0157">Chromophore</keyword>
<dbReference type="InterPro" id="IPR043150">
    <property type="entry name" value="Phytochrome_PHY_sf"/>
</dbReference>
<dbReference type="Pfam" id="PF08446">
    <property type="entry name" value="PAS_2"/>
    <property type="match status" value="1"/>
</dbReference>
<organism evidence="12 13">
    <name type="scientific">Roseomonas elaeocarpi</name>
    <dbReference type="NCBI Taxonomy" id="907779"/>
    <lineage>
        <taxon>Bacteria</taxon>
        <taxon>Pseudomonadati</taxon>
        <taxon>Pseudomonadota</taxon>
        <taxon>Alphaproteobacteria</taxon>
        <taxon>Acetobacterales</taxon>
        <taxon>Roseomonadaceae</taxon>
        <taxon>Roseomonas</taxon>
    </lineage>
</organism>
<dbReference type="SUPFAM" id="SSF55874">
    <property type="entry name" value="ATPase domain of HSP90 chaperone/DNA topoisomerase II/histidine kinase"/>
    <property type="match status" value="1"/>
</dbReference>
<dbReference type="Pfam" id="PF01590">
    <property type="entry name" value="GAF"/>
    <property type="match status" value="1"/>
</dbReference>
<dbReference type="InterPro" id="IPR013515">
    <property type="entry name" value="Phytochrome_cen-reg"/>
</dbReference>
<dbReference type="PROSITE" id="PS50046">
    <property type="entry name" value="PHYTOCHROME_2"/>
    <property type="match status" value="1"/>
</dbReference>
<comment type="caution">
    <text evidence="12">The sequence shown here is derived from an EMBL/GenBank/DDBJ whole genome shotgun (WGS) entry which is preliminary data.</text>
</comment>
<keyword evidence="5" id="KW-0716">Sensory transduction</keyword>
<evidence type="ECO:0000259" key="11">
    <source>
        <dbReference type="PROSITE" id="PS50109"/>
    </source>
</evidence>
<dbReference type="InterPro" id="IPR016132">
    <property type="entry name" value="Phyto_chromo_attachment"/>
</dbReference>
<evidence type="ECO:0000256" key="2">
    <source>
        <dbReference type="ARBA" id="ARBA00006402"/>
    </source>
</evidence>
<dbReference type="Gene3D" id="3.30.565.10">
    <property type="entry name" value="Histidine kinase-like ATPase, C-terminal domain"/>
    <property type="match status" value="1"/>
</dbReference>
<evidence type="ECO:0000256" key="1">
    <source>
        <dbReference type="ARBA" id="ARBA00000085"/>
    </source>
</evidence>
<evidence type="ECO:0000313" key="12">
    <source>
        <dbReference type="EMBL" id="MFC0407188.1"/>
    </source>
</evidence>
<dbReference type="Proteomes" id="UP001589865">
    <property type="component" value="Unassembled WGS sequence"/>
</dbReference>
<dbReference type="SUPFAM" id="SSF47384">
    <property type="entry name" value="Homodimeric domain of signal transducing histidine kinase"/>
    <property type="match status" value="1"/>
</dbReference>